<dbReference type="AlphaFoldDB" id="A0A9P6DYQ6"/>
<sequence length="149" mass="16686">MNFANSLELYGSFPEYDSIPFAVPQCLPPPMPTLLLPPTPLLLPSSPFEFQRGHKKNKTHKKSNLKAKLNTYRTYPALCQAIEAHAKATTTDLSDLMKILELLHCMLDAQEFEITSINKAAAALVCSSESLDVEHRKLSEKEVDIGRHH</sequence>
<protein>
    <submittedName>
        <fullName evidence="1">Uncharacterized protein</fullName>
    </submittedName>
</protein>
<comment type="caution">
    <text evidence="1">The sequence shown here is derived from an EMBL/GenBank/DDBJ whole genome shotgun (WGS) entry which is preliminary data.</text>
</comment>
<evidence type="ECO:0000313" key="1">
    <source>
        <dbReference type="EMBL" id="KAF9516219.1"/>
    </source>
</evidence>
<name>A0A9P6DYQ6_9AGAM</name>
<organism evidence="1 2">
    <name type="scientific">Hydnum rufescens UP504</name>
    <dbReference type="NCBI Taxonomy" id="1448309"/>
    <lineage>
        <taxon>Eukaryota</taxon>
        <taxon>Fungi</taxon>
        <taxon>Dikarya</taxon>
        <taxon>Basidiomycota</taxon>
        <taxon>Agaricomycotina</taxon>
        <taxon>Agaricomycetes</taxon>
        <taxon>Cantharellales</taxon>
        <taxon>Hydnaceae</taxon>
        <taxon>Hydnum</taxon>
    </lineage>
</organism>
<accession>A0A9P6DYQ6</accession>
<keyword evidence="2" id="KW-1185">Reference proteome</keyword>
<reference evidence="1" key="1">
    <citation type="journal article" date="2020" name="Nat. Commun.">
        <title>Large-scale genome sequencing of mycorrhizal fungi provides insights into the early evolution of symbiotic traits.</title>
        <authorList>
            <person name="Miyauchi S."/>
            <person name="Kiss E."/>
            <person name="Kuo A."/>
            <person name="Drula E."/>
            <person name="Kohler A."/>
            <person name="Sanchez-Garcia M."/>
            <person name="Morin E."/>
            <person name="Andreopoulos B."/>
            <person name="Barry K.W."/>
            <person name="Bonito G."/>
            <person name="Buee M."/>
            <person name="Carver A."/>
            <person name="Chen C."/>
            <person name="Cichocki N."/>
            <person name="Clum A."/>
            <person name="Culley D."/>
            <person name="Crous P.W."/>
            <person name="Fauchery L."/>
            <person name="Girlanda M."/>
            <person name="Hayes R.D."/>
            <person name="Keri Z."/>
            <person name="LaButti K."/>
            <person name="Lipzen A."/>
            <person name="Lombard V."/>
            <person name="Magnuson J."/>
            <person name="Maillard F."/>
            <person name="Murat C."/>
            <person name="Nolan M."/>
            <person name="Ohm R.A."/>
            <person name="Pangilinan J."/>
            <person name="Pereira M.F."/>
            <person name="Perotto S."/>
            <person name="Peter M."/>
            <person name="Pfister S."/>
            <person name="Riley R."/>
            <person name="Sitrit Y."/>
            <person name="Stielow J.B."/>
            <person name="Szollosi G."/>
            <person name="Zifcakova L."/>
            <person name="Stursova M."/>
            <person name="Spatafora J.W."/>
            <person name="Tedersoo L."/>
            <person name="Vaario L.M."/>
            <person name="Yamada A."/>
            <person name="Yan M."/>
            <person name="Wang P."/>
            <person name="Xu J."/>
            <person name="Bruns T."/>
            <person name="Baldrian P."/>
            <person name="Vilgalys R."/>
            <person name="Dunand C."/>
            <person name="Henrissat B."/>
            <person name="Grigoriev I.V."/>
            <person name="Hibbett D."/>
            <person name="Nagy L.G."/>
            <person name="Martin F.M."/>
        </authorList>
    </citation>
    <scope>NUCLEOTIDE SEQUENCE</scope>
    <source>
        <strain evidence="1">UP504</strain>
    </source>
</reference>
<evidence type="ECO:0000313" key="2">
    <source>
        <dbReference type="Proteomes" id="UP000886523"/>
    </source>
</evidence>
<proteinExistence type="predicted"/>
<dbReference type="EMBL" id="MU128942">
    <property type="protein sequence ID" value="KAF9516219.1"/>
    <property type="molecule type" value="Genomic_DNA"/>
</dbReference>
<dbReference type="Proteomes" id="UP000886523">
    <property type="component" value="Unassembled WGS sequence"/>
</dbReference>
<gene>
    <name evidence="1" type="ORF">BS47DRAFT_1390998</name>
</gene>